<dbReference type="Pfam" id="PF01433">
    <property type="entry name" value="Peptidase_M1"/>
    <property type="match status" value="1"/>
</dbReference>
<dbReference type="EMBL" id="JBHSCZ010000002">
    <property type="protein sequence ID" value="MFC4263203.1"/>
    <property type="molecule type" value="Genomic_DNA"/>
</dbReference>
<evidence type="ECO:0000256" key="1">
    <source>
        <dbReference type="ARBA" id="ARBA00000098"/>
    </source>
</evidence>
<dbReference type="Proteomes" id="UP001595907">
    <property type="component" value="Unassembled WGS sequence"/>
</dbReference>
<evidence type="ECO:0000256" key="11">
    <source>
        <dbReference type="ARBA" id="ARBA00023049"/>
    </source>
</evidence>
<name>A0ABV8QUY3_9BACT</name>
<dbReference type="InterPro" id="IPR026444">
    <property type="entry name" value="Secre_tail"/>
</dbReference>
<dbReference type="InterPro" id="IPR027268">
    <property type="entry name" value="Peptidase_M4/M1_CTD_sf"/>
</dbReference>
<dbReference type="Gene3D" id="2.60.40.1730">
    <property type="entry name" value="tricorn interacting facor f3 domain"/>
    <property type="match status" value="1"/>
</dbReference>
<evidence type="ECO:0000256" key="8">
    <source>
        <dbReference type="ARBA" id="ARBA00022723"/>
    </source>
</evidence>
<organism evidence="15 16">
    <name type="scientific">Ferruginibacter yonginensis</name>
    <dbReference type="NCBI Taxonomy" id="1310416"/>
    <lineage>
        <taxon>Bacteria</taxon>
        <taxon>Pseudomonadati</taxon>
        <taxon>Bacteroidota</taxon>
        <taxon>Chitinophagia</taxon>
        <taxon>Chitinophagales</taxon>
        <taxon>Chitinophagaceae</taxon>
        <taxon>Ferruginibacter</taxon>
    </lineage>
</organism>
<dbReference type="InterPro" id="IPR042097">
    <property type="entry name" value="Aminopeptidase_N-like_N_sf"/>
</dbReference>
<dbReference type="EC" id="3.4.11.2" evidence="4"/>
<dbReference type="InterPro" id="IPR001930">
    <property type="entry name" value="Peptidase_M1"/>
</dbReference>
<gene>
    <name evidence="15" type="ORF">ACFOWM_09965</name>
</gene>
<keyword evidence="6 15" id="KW-0031">Aminopeptidase</keyword>
<dbReference type="InterPro" id="IPR045357">
    <property type="entry name" value="Aminopeptidase_N-like_N"/>
</dbReference>
<protein>
    <recommendedName>
        <fullName evidence="5">Aminopeptidase N</fullName>
        <ecNumber evidence="4">3.4.11.2</ecNumber>
    </recommendedName>
</protein>
<keyword evidence="11" id="KW-0482">Metalloprotease</keyword>
<evidence type="ECO:0000313" key="15">
    <source>
        <dbReference type="EMBL" id="MFC4263203.1"/>
    </source>
</evidence>
<keyword evidence="7" id="KW-0645">Protease</keyword>
<comment type="caution">
    <text evidence="15">The sequence shown here is derived from an EMBL/GenBank/DDBJ whole genome shotgun (WGS) entry which is preliminary data.</text>
</comment>
<keyword evidence="9" id="KW-0378">Hydrolase</keyword>
<evidence type="ECO:0000256" key="2">
    <source>
        <dbReference type="ARBA" id="ARBA00001947"/>
    </source>
</evidence>
<dbReference type="NCBIfam" id="TIGR04183">
    <property type="entry name" value="Por_Secre_tail"/>
    <property type="match status" value="1"/>
</dbReference>
<dbReference type="PANTHER" id="PTHR11533">
    <property type="entry name" value="PROTEASE M1 ZINC METALLOPROTEASE"/>
    <property type="match status" value="1"/>
</dbReference>
<dbReference type="Pfam" id="PF17900">
    <property type="entry name" value="Peptidase_M1_N"/>
    <property type="match status" value="1"/>
</dbReference>
<evidence type="ECO:0000256" key="7">
    <source>
        <dbReference type="ARBA" id="ARBA00022670"/>
    </source>
</evidence>
<dbReference type="InterPro" id="IPR014782">
    <property type="entry name" value="Peptidase_M1_dom"/>
</dbReference>
<sequence>MRIAKMELQAQQQQMQNFTNRTNASDNFDVKYYRCEWELNPSVRYIKGCVTVYFKTTSNTNNIVLDLTAPMGVDSIKQRQQLLSFSQPNNTVQVNFGTAINTNTIDSISIYYQGIPANTGFGSFIQYTHAGIPILWSLSEPYGSRDWWPCKNGINDKADSIDVFITHPNQYKAASNGLLQSEIAVAGNKIRTHWKHRYPIATYLICMAITNYATFSNTVQLDGVNLPMLTYCYPEDLASFQTNTPKVLEAMKLFHQTFGPYPFINEKYGHVQFGWGGGMEHQTNSFIVIPDENLMAHELGHQWFGDKITCASWEDIWLNEGFATYLAAFYMEKQYPSQTLANRKNIIDAITSQPGGSVKVNDTTNLFRIFDGRLSYSKGSCLLNMLQFILGDAVFFKAIKRYQQDPALRYSNASTADLKRNLEAESGKNLTYFFDQWYTGEGYPSYTLKWRNVGSSGVNINITQTTSHPSVNFFKLPIALQFKNATQQKTIIVQNDFNNQNFTEQIGFIADTVLIDPQYWLITKNNSTQKLPASNTGEGIVTIYPNPVSNPFTIYLHDFNANTASIGIYNQLAQTVYQQNVALVNGAEFVNVPTQHWAKGLYIVKVTVGGKTYTQQVLR</sequence>
<evidence type="ECO:0000256" key="9">
    <source>
        <dbReference type="ARBA" id="ARBA00022801"/>
    </source>
</evidence>
<evidence type="ECO:0000256" key="10">
    <source>
        <dbReference type="ARBA" id="ARBA00022833"/>
    </source>
</evidence>
<dbReference type="InterPro" id="IPR050344">
    <property type="entry name" value="Peptidase_M1_aminopeptidases"/>
</dbReference>
<keyword evidence="10" id="KW-0862">Zinc</keyword>
<dbReference type="CDD" id="cd09603">
    <property type="entry name" value="M1_APN_like"/>
    <property type="match status" value="1"/>
</dbReference>
<keyword evidence="16" id="KW-1185">Reference proteome</keyword>
<dbReference type="GO" id="GO:0004177">
    <property type="term" value="F:aminopeptidase activity"/>
    <property type="evidence" value="ECO:0007669"/>
    <property type="project" value="UniProtKB-KW"/>
</dbReference>
<evidence type="ECO:0000256" key="5">
    <source>
        <dbReference type="ARBA" id="ARBA00015611"/>
    </source>
</evidence>
<comment type="catalytic activity">
    <reaction evidence="1">
        <text>Release of an N-terminal amino acid, Xaa-|-Yaa- from a peptide, amide or arylamide. Xaa is preferably Ala, but may be most amino acids including Pro (slow action). When a terminal hydrophobic residue is followed by a prolyl residue, the two may be released as an intact Xaa-Pro dipeptide.</text>
        <dbReference type="EC" id="3.4.11.2"/>
    </reaction>
</comment>
<dbReference type="SUPFAM" id="SSF63737">
    <property type="entry name" value="Leukotriene A4 hydrolase N-terminal domain"/>
    <property type="match status" value="1"/>
</dbReference>
<dbReference type="Pfam" id="PF18962">
    <property type="entry name" value="Por_Secre_tail"/>
    <property type="match status" value="1"/>
</dbReference>
<comment type="similarity">
    <text evidence="3">Belongs to the peptidase M1 family.</text>
</comment>
<dbReference type="RefSeq" id="WP_379709450.1">
    <property type="nucleotide sequence ID" value="NZ_JBHSCZ010000002.1"/>
</dbReference>
<proteinExistence type="inferred from homology"/>
<dbReference type="Gene3D" id="1.10.390.10">
    <property type="entry name" value="Neutral Protease Domain 2"/>
    <property type="match status" value="1"/>
</dbReference>
<dbReference type="PRINTS" id="PR00756">
    <property type="entry name" value="ALADIPTASE"/>
</dbReference>
<dbReference type="PANTHER" id="PTHR11533:SF174">
    <property type="entry name" value="PUROMYCIN-SENSITIVE AMINOPEPTIDASE-RELATED"/>
    <property type="match status" value="1"/>
</dbReference>
<feature type="domain" description="Peptidase M1 membrane alanine aminopeptidase" evidence="12">
    <location>
        <begin position="293"/>
        <end position="437"/>
    </location>
</feature>
<evidence type="ECO:0000313" key="16">
    <source>
        <dbReference type="Proteomes" id="UP001595907"/>
    </source>
</evidence>
<accession>A0ABV8QUY3</accession>
<feature type="domain" description="Secretion system C-terminal sorting" evidence="14">
    <location>
        <begin position="543"/>
        <end position="616"/>
    </location>
</feature>
<reference evidence="16" key="1">
    <citation type="journal article" date="2019" name="Int. J. Syst. Evol. Microbiol.">
        <title>The Global Catalogue of Microorganisms (GCM) 10K type strain sequencing project: providing services to taxonomists for standard genome sequencing and annotation.</title>
        <authorList>
            <consortium name="The Broad Institute Genomics Platform"/>
            <consortium name="The Broad Institute Genome Sequencing Center for Infectious Disease"/>
            <person name="Wu L."/>
            <person name="Ma J."/>
        </authorList>
    </citation>
    <scope>NUCLEOTIDE SEQUENCE [LARGE SCALE GENOMIC DNA]</scope>
    <source>
        <strain evidence="16">CECT 8289</strain>
    </source>
</reference>
<evidence type="ECO:0000256" key="6">
    <source>
        <dbReference type="ARBA" id="ARBA00022438"/>
    </source>
</evidence>
<comment type="cofactor">
    <cofactor evidence="2">
        <name>Zn(2+)</name>
        <dbReference type="ChEBI" id="CHEBI:29105"/>
    </cofactor>
</comment>
<evidence type="ECO:0000259" key="14">
    <source>
        <dbReference type="Pfam" id="PF18962"/>
    </source>
</evidence>
<evidence type="ECO:0000256" key="3">
    <source>
        <dbReference type="ARBA" id="ARBA00010136"/>
    </source>
</evidence>
<evidence type="ECO:0000256" key="4">
    <source>
        <dbReference type="ARBA" id="ARBA00012564"/>
    </source>
</evidence>
<evidence type="ECO:0000259" key="13">
    <source>
        <dbReference type="Pfam" id="PF17900"/>
    </source>
</evidence>
<keyword evidence="8" id="KW-0479">Metal-binding</keyword>
<evidence type="ECO:0000259" key="12">
    <source>
        <dbReference type="Pfam" id="PF01433"/>
    </source>
</evidence>
<dbReference type="SUPFAM" id="SSF55486">
    <property type="entry name" value="Metalloproteases ('zincins'), catalytic domain"/>
    <property type="match status" value="1"/>
</dbReference>
<feature type="domain" description="Aminopeptidase N-like N-terminal" evidence="13">
    <location>
        <begin position="32"/>
        <end position="204"/>
    </location>
</feature>